<dbReference type="STRING" id="447595.SAMN05660826_02363"/>
<dbReference type="AlphaFoldDB" id="A0A1M7MQA5"/>
<dbReference type="EMBL" id="FRCR01000026">
    <property type="protein sequence ID" value="SHM92704.1"/>
    <property type="molecule type" value="Genomic_DNA"/>
</dbReference>
<keyword evidence="2" id="KW-1185">Reference proteome</keyword>
<dbReference type="OrthoDB" id="9096700at2"/>
<organism evidence="1 2">
    <name type="scientific">Caldanaerovirga acetigignens</name>
    <dbReference type="NCBI Taxonomy" id="447595"/>
    <lineage>
        <taxon>Bacteria</taxon>
        <taxon>Bacillati</taxon>
        <taxon>Bacillota</taxon>
        <taxon>Clostridia</taxon>
        <taxon>Thermosediminibacterales</taxon>
        <taxon>Thermosediminibacteraceae</taxon>
        <taxon>Caldanaerovirga</taxon>
    </lineage>
</organism>
<reference evidence="2" key="1">
    <citation type="submission" date="2016-11" db="EMBL/GenBank/DDBJ databases">
        <authorList>
            <person name="Varghese N."/>
            <person name="Submissions S."/>
        </authorList>
    </citation>
    <scope>NUCLEOTIDE SEQUENCE [LARGE SCALE GENOMIC DNA]</scope>
    <source>
        <strain evidence="2">DSM 18802</strain>
    </source>
</reference>
<name>A0A1M7MQA5_9FIRM</name>
<dbReference type="RefSeq" id="WP_073258680.1">
    <property type="nucleotide sequence ID" value="NZ_FRCR01000026.1"/>
</dbReference>
<evidence type="ECO:0000313" key="2">
    <source>
        <dbReference type="Proteomes" id="UP000184375"/>
    </source>
</evidence>
<dbReference type="Proteomes" id="UP000184375">
    <property type="component" value="Unassembled WGS sequence"/>
</dbReference>
<evidence type="ECO:0000313" key="1">
    <source>
        <dbReference type="EMBL" id="SHM92704.1"/>
    </source>
</evidence>
<sequence>MTLKLLGIIALMWILQGVFSYFQIKNLQNKLKELKKKGRVGLGSSKGRFSPGCIVIIAVDKDGKIAEAYKMSGMSVFARFKEFEDIKGLYLNELAFYLNPEESGSEKKAIESAIKMLETHE</sequence>
<dbReference type="InterPro" id="IPR009693">
    <property type="entry name" value="Glucitol_operon_activator"/>
</dbReference>
<proteinExistence type="predicted"/>
<accession>A0A1M7MQA5</accession>
<protein>
    <submittedName>
        <fullName evidence="1">Glucitol operon activator protein</fullName>
    </submittedName>
</protein>
<gene>
    <name evidence="1" type="ORF">SAMN05660826_02363</name>
</gene>
<dbReference type="Pfam" id="PF06923">
    <property type="entry name" value="GutM"/>
    <property type="match status" value="1"/>
</dbReference>